<keyword evidence="7" id="KW-0238">DNA-binding</keyword>
<protein>
    <submittedName>
        <fullName evidence="13">Uncharacterized protein</fullName>
    </submittedName>
</protein>
<evidence type="ECO:0000256" key="1">
    <source>
        <dbReference type="ARBA" id="ARBA00004123"/>
    </source>
</evidence>
<dbReference type="InterPro" id="IPR001628">
    <property type="entry name" value="Znf_hrmn_rcpt"/>
</dbReference>
<dbReference type="Gene3D" id="3.30.50.10">
    <property type="entry name" value="Erythroid Transcription Factor GATA-1, subunit A"/>
    <property type="match status" value="1"/>
</dbReference>
<dbReference type="InterPro" id="IPR000536">
    <property type="entry name" value="Nucl_hrmn_rcpt_lig-bd"/>
</dbReference>
<evidence type="ECO:0000256" key="9">
    <source>
        <dbReference type="ARBA" id="ARBA00023170"/>
    </source>
</evidence>
<dbReference type="GO" id="GO:0009888">
    <property type="term" value="P:tissue development"/>
    <property type="evidence" value="ECO:0007669"/>
    <property type="project" value="TreeGrafter"/>
</dbReference>
<evidence type="ECO:0000256" key="7">
    <source>
        <dbReference type="ARBA" id="ARBA00023125"/>
    </source>
</evidence>
<keyword evidence="10" id="KW-0539">Nucleus</keyword>
<keyword evidence="4" id="KW-0863">Zinc-finger</keyword>
<dbReference type="AlphaFoldDB" id="A0A7J5YQK0"/>
<feature type="domain" description="NR LBD" evidence="12">
    <location>
        <begin position="684"/>
        <end position="945"/>
    </location>
</feature>
<comment type="similarity">
    <text evidence="2">Belongs to the nuclear hormone receptor family. NR5 subfamily.</text>
</comment>
<dbReference type="InterPro" id="IPR001723">
    <property type="entry name" value="Nuclear_hrmn_rcpt"/>
</dbReference>
<keyword evidence="8" id="KW-0804">Transcription</keyword>
<evidence type="ECO:0000256" key="2">
    <source>
        <dbReference type="ARBA" id="ARBA00007536"/>
    </source>
</evidence>
<dbReference type="PRINTS" id="PR00398">
    <property type="entry name" value="STRDHORMONER"/>
</dbReference>
<evidence type="ECO:0000256" key="3">
    <source>
        <dbReference type="ARBA" id="ARBA00022723"/>
    </source>
</evidence>
<evidence type="ECO:0000256" key="8">
    <source>
        <dbReference type="ARBA" id="ARBA00023163"/>
    </source>
</evidence>
<accession>A0A7J5YQK0</accession>
<reference evidence="13 14" key="1">
    <citation type="submission" date="2020-03" db="EMBL/GenBank/DDBJ databases">
        <title>Dissostichus mawsoni Genome sequencing and assembly.</title>
        <authorList>
            <person name="Park H."/>
        </authorList>
    </citation>
    <scope>NUCLEOTIDE SEQUENCE [LARGE SCALE GENOMIC DNA]</scope>
    <source>
        <strain evidence="13">DM0001</strain>
        <tissue evidence="13">Muscle</tissue>
    </source>
</reference>
<dbReference type="SUPFAM" id="SSF57716">
    <property type="entry name" value="Glucocorticoid receptor-like (DNA-binding domain)"/>
    <property type="match status" value="1"/>
</dbReference>
<dbReference type="GO" id="GO:0009755">
    <property type="term" value="P:hormone-mediated signaling pathway"/>
    <property type="evidence" value="ECO:0007669"/>
    <property type="project" value="TreeGrafter"/>
</dbReference>
<proteinExistence type="inferred from homology"/>
<evidence type="ECO:0000256" key="6">
    <source>
        <dbReference type="ARBA" id="ARBA00023015"/>
    </source>
</evidence>
<dbReference type="PROSITE" id="PS51843">
    <property type="entry name" value="NR_LBD"/>
    <property type="match status" value="1"/>
</dbReference>
<evidence type="ECO:0000313" key="14">
    <source>
        <dbReference type="Proteomes" id="UP000518266"/>
    </source>
</evidence>
<evidence type="ECO:0000256" key="5">
    <source>
        <dbReference type="ARBA" id="ARBA00022833"/>
    </source>
</evidence>
<dbReference type="InterPro" id="IPR013088">
    <property type="entry name" value="Znf_NHR/GATA"/>
</dbReference>
<dbReference type="PANTHER" id="PTHR24086:SF48">
    <property type="entry name" value="FF1D-RELATED"/>
    <property type="match status" value="1"/>
</dbReference>
<evidence type="ECO:0000256" key="10">
    <source>
        <dbReference type="ARBA" id="ARBA00023242"/>
    </source>
</evidence>
<organism evidence="13 14">
    <name type="scientific">Dissostichus mawsoni</name>
    <name type="common">Antarctic cod</name>
    <dbReference type="NCBI Taxonomy" id="36200"/>
    <lineage>
        <taxon>Eukaryota</taxon>
        <taxon>Metazoa</taxon>
        <taxon>Chordata</taxon>
        <taxon>Craniata</taxon>
        <taxon>Vertebrata</taxon>
        <taxon>Euteleostomi</taxon>
        <taxon>Actinopterygii</taxon>
        <taxon>Neopterygii</taxon>
        <taxon>Teleostei</taxon>
        <taxon>Neoteleostei</taxon>
        <taxon>Acanthomorphata</taxon>
        <taxon>Eupercaria</taxon>
        <taxon>Perciformes</taxon>
        <taxon>Notothenioidei</taxon>
        <taxon>Nototheniidae</taxon>
        <taxon>Dissostichus</taxon>
    </lineage>
</organism>
<dbReference type="EMBL" id="JAAKFY010000010">
    <property type="protein sequence ID" value="KAF3851680.1"/>
    <property type="molecule type" value="Genomic_DNA"/>
</dbReference>
<keyword evidence="3" id="KW-0479">Metal-binding</keyword>
<keyword evidence="6" id="KW-0805">Transcription regulation</keyword>
<dbReference type="OrthoDB" id="5984981at2759"/>
<evidence type="ECO:0000259" key="12">
    <source>
        <dbReference type="PROSITE" id="PS51843"/>
    </source>
</evidence>
<dbReference type="Pfam" id="PF00105">
    <property type="entry name" value="zf-C4"/>
    <property type="match status" value="1"/>
</dbReference>
<keyword evidence="5" id="KW-0862">Zinc</keyword>
<dbReference type="PANTHER" id="PTHR24086">
    <property type="entry name" value="NUCLEAR RECEPTOR SUBFAMILY 5 GROUP A"/>
    <property type="match status" value="1"/>
</dbReference>
<dbReference type="SUPFAM" id="SSF48508">
    <property type="entry name" value="Nuclear receptor ligand-binding domain"/>
    <property type="match status" value="1"/>
</dbReference>
<dbReference type="GO" id="GO:0000978">
    <property type="term" value="F:RNA polymerase II cis-regulatory region sequence-specific DNA binding"/>
    <property type="evidence" value="ECO:0007669"/>
    <property type="project" value="TreeGrafter"/>
</dbReference>
<dbReference type="PROSITE" id="PS51030">
    <property type="entry name" value="NUCLEAR_REC_DBD_2"/>
    <property type="match status" value="1"/>
</dbReference>
<feature type="domain" description="Nuclear receptor" evidence="11">
    <location>
        <begin position="464"/>
        <end position="539"/>
    </location>
</feature>
<evidence type="ECO:0000259" key="11">
    <source>
        <dbReference type="PROSITE" id="PS51030"/>
    </source>
</evidence>
<dbReference type="FunFam" id="1.10.565.10:FF:000011">
    <property type="entry name" value="Nuclear receptor subfamily 5, group A, member 2"/>
    <property type="match status" value="1"/>
</dbReference>
<gene>
    <name evidence="13" type="ORF">F7725_013452</name>
</gene>
<evidence type="ECO:0000313" key="13">
    <source>
        <dbReference type="EMBL" id="KAF3851680.1"/>
    </source>
</evidence>
<dbReference type="GO" id="GO:0090575">
    <property type="term" value="C:RNA polymerase II transcription regulator complex"/>
    <property type="evidence" value="ECO:0007669"/>
    <property type="project" value="TreeGrafter"/>
</dbReference>
<name>A0A7J5YQK0_DISMA</name>
<dbReference type="FunFam" id="3.30.50.10:FF:000006">
    <property type="entry name" value="Nuclear receptor subfamily 5 group A member"/>
    <property type="match status" value="1"/>
</dbReference>
<sequence>MQLVAVSHWGRGSELKFSLTCHHLYKWMVYGIELVLGWKRNWQTNTSKSNRQVKLPSSYYDHVLQSSSVQTLLSGLSPQRGSSTRGERLGEEMSFGENIIEHITFTLHVSTFTLHVNTFTLHVNAFTLHVSTFTLHVNTFTLHVNTFTLHVNTFTLHVSTFTLHVNTFTLHVNTFTLHVSTFTLHVNTFTLHVNTFTLHVNTFTLHVNTFTLHVSTFTLHVNTFTLHVNTFTLHVNTFTLHVNTFTLHVNTFTLHVNTFTLHVNTFTLHVNTFTLHVNTFTLHISTFTLHVNTFTLHISTFTLHVNTFTLHISTFTLHRQSVSDAGAPLTCSHSTLGKQNGARDKQQIDHQSLPATASIRHVTPRPPMASRQCNFSDKRSAVKSEWTEGVHCEISMRPFWLQQQTHSEHPDYLCVHRSQEQAALLQQVSDQILPARLLSALMLGDKAHGVTLKVMEYTYDDDLEELCPVCGDKVSGYHYGLLTCESCKGFFKRTVQNNKRYTCAENQECKIDKTQRKRCPFCRFQKCLNVGMRLEAVRADRMRGGRNKFGPMYKRDRALKQQKKALIRSSGFKLESAAPPPASPLQSDYSFTGTLHSLPTISKSLLPSTPSSITPTDYEANLYGPPSLGMAMQSHLPLTTQYQYTAFPGRAIKAECPDYTSSPESLTGYPYPDMYPSASPQPPSLPPLVLELLRCDPDELVVQNKIVTHLQQEQSGRARLDKPSTFSLMCRMADQTLFSIVEWARSCIFFKELRSGCNELHTVTVLRGPVFPQSPTVAVLTDTYQMKLLHNCWSELLVLDHIFRQVQHGQEDSILLVTGQEAEATLSGLVQRGQELAARLRALQLDRRETACIKFLLLFNPNVKLLEDQAFVEGVQEQFQEKFSQLVVRLPELRGLSTQAEDYLCYMHLSGEVPCNNLLIEMLQPREPVCEGHTRSSVMCCLCSWRGEHVLWCLEL</sequence>
<keyword evidence="9" id="KW-0675">Receptor</keyword>
<keyword evidence="14" id="KW-1185">Reference proteome</keyword>
<evidence type="ECO:0000256" key="4">
    <source>
        <dbReference type="ARBA" id="ARBA00022771"/>
    </source>
</evidence>
<dbReference type="SMART" id="SM00399">
    <property type="entry name" value="ZnF_C4"/>
    <property type="match status" value="1"/>
</dbReference>
<dbReference type="GO" id="GO:0004879">
    <property type="term" value="F:nuclear receptor activity"/>
    <property type="evidence" value="ECO:0007669"/>
    <property type="project" value="InterPro"/>
</dbReference>
<dbReference type="InterPro" id="IPR035500">
    <property type="entry name" value="NHR-like_dom_sf"/>
</dbReference>
<dbReference type="InterPro" id="IPR016355">
    <property type="entry name" value="NR5-like"/>
</dbReference>
<dbReference type="Proteomes" id="UP000518266">
    <property type="component" value="Unassembled WGS sequence"/>
</dbReference>
<dbReference type="Gene3D" id="1.10.565.10">
    <property type="entry name" value="Retinoid X Receptor"/>
    <property type="match status" value="1"/>
</dbReference>
<dbReference type="PROSITE" id="PS00031">
    <property type="entry name" value="NUCLEAR_REC_DBD_1"/>
    <property type="match status" value="1"/>
</dbReference>
<comment type="subcellular location">
    <subcellularLocation>
        <location evidence="1">Nucleus</location>
    </subcellularLocation>
</comment>
<dbReference type="Pfam" id="PF00104">
    <property type="entry name" value="Hormone_recep"/>
    <property type="match status" value="1"/>
</dbReference>
<comment type="caution">
    <text evidence="13">The sequence shown here is derived from an EMBL/GenBank/DDBJ whole genome shotgun (WGS) entry which is preliminary data.</text>
</comment>
<dbReference type="CDD" id="cd07167">
    <property type="entry name" value="NR_DBD_Lrh-1_like"/>
    <property type="match status" value="1"/>
</dbReference>
<dbReference type="GO" id="GO:0008270">
    <property type="term" value="F:zinc ion binding"/>
    <property type="evidence" value="ECO:0007669"/>
    <property type="project" value="UniProtKB-KW"/>
</dbReference>
<dbReference type="SMART" id="SM00430">
    <property type="entry name" value="HOLI"/>
    <property type="match status" value="1"/>
</dbReference>
<dbReference type="PRINTS" id="PR00047">
    <property type="entry name" value="STROIDFINGER"/>
</dbReference>